<feature type="transmembrane region" description="Helical" evidence="1">
    <location>
        <begin position="7"/>
        <end position="30"/>
    </location>
</feature>
<keyword evidence="1" id="KW-0472">Membrane</keyword>
<dbReference type="EMBL" id="GGEC01072824">
    <property type="protein sequence ID" value="MBX53308.1"/>
    <property type="molecule type" value="Transcribed_RNA"/>
</dbReference>
<reference evidence="2" key="1">
    <citation type="submission" date="2018-02" db="EMBL/GenBank/DDBJ databases">
        <title>Rhizophora mucronata_Transcriptome.</title>
        <authorList>
            <person name="Meera S.P."/>
            <person name="Sreeshan A."/>
            <person name="Augustine A."/>
        </authorList>
    </citation>
    <scope>NUCLEOTIDE SEQUENCE</scope>
    <source>
        <tissue evidence="2">Leaf</tissue>
    </source>
</reference>
<keyword evidence="1" id="KW-1133">Transmembrane helix</keyword>
<evidence type="ECO:0000256" key="1">
    <source>
        <dbReference type="SAM" id="Phobius"/>
    </source>
</evidence>
<organism evidence="2">
    <name type="scientific">Rhizophora mucronata</name>
    <name type="common">Asiatic mangrove</name>
    <dbReference type="NCBI Taxonomy" id="61149"/>
    <lineage>
        <taxon>Eukaryota</taxon>
        <taxon>Viridiplantae</taxon>
        <taxon>Streptophyta</taxon>
        <taxon>Embryophyta</taxon>
        <taxon>Tracheophyta</taxon>
        <taxon>Spermatophyta</taxon>
        <taxon>Magnoliopsida</taxon>
        <taxon>eudicotyledons</taxon>
        <taxon>Gunneridae</taxon>
        <taxon>Pentapetalae</taxon>
        <taxon>rosids</taxon>
        <taxon>fabids</taxon>
        <taxon>Malpighiales</taxon>
        <taxon>Rhizophoraceae</taxon>
        <taxon>Rhizophora</taxon>
    </lineage>
</organism>
<keyword evidence="1" id="KW-0812">Transmembrane</keyword>
<protein>
    <submittedName>
        <fullName evidence="2">Uncharacterized protein</fullName>
    </submittedName>
</protein>
<accession>A0A2P2PEY8</accession>
<sequence length="32" mass="3831">MRCKVILITLCIYIVMQPIYLIFSVNFYVFSV</sequence>
<proteinExistence type="predicted"/>
<evidence type="ECO:0000313" key="2">
    <source>
        <dbReference type="EMBL" id="MBX53308.1"/>
    </source>
</evidence>
<name>A0A2P2PEY8_RHIMU</name>
<dbReference type="AlphaFoldDB" id="A0A2P2PEY8"/>